<accession>A0AA49GK73</accession>
<sequence>MQEKITDRYLKPGYFTNSDHPDVQDFVIEKTKGHEHLEYKLNALYYAVRDGFKYDPYTLDFSKEAMRASHLVNRDYGYCVEKSCLFVAGARILGVPARLGFANVRNHIGTAKLEEILQTNTLVFHGYAEIFWNDRWLKLTPVFNESLCHMLNVEPLAFQLDDDSIFQEYDKNGGKFMEYTHQYGHFEDIPYELFMSELAAHYPHLAENFQDGKLIKLK</sequence>
<dbReference type="AlphaFoldDB" id="A0AA49GK73"/>
<name>A0AA49GK73_9BACT</name>
<feature type="domain" description="Transglutaminase-like" evidence="1">
    <location>
        <begin position="28"/>
        <end position="141"/>
    </location>
</feature>
<keyword evidence="3" id="KW-1185">Reference proteome</keyword>
<reference evidence="2" key="1">
    <citation type="submission" date="2023-08" db="EMBL/GenBank/DDBJ databases">
        <title>Comparative genomics and taxonomic characterization of three novel marine species of genus Marivirga.</title>
        <authorList>
            <person name="Muhammad N."/>
            <person name="Kim S.-G."/>
        </authorList>
    </citation>
    <scope>NUCLEOTIDE SEQUENCE [LARGE SCALE GENOMIC DNA]</scope>
    <source>
        <strain evidence="2">ABR2-2</strain>
    </source>
</reference>
<organism evidence="2 3">
    <name type="scientific">Marivirga arenosa</name>
    <dbReference type="NCBI Taxonomy" id="3059076"/>
    <lineage>
        <taxon>Bacteria</taxon>
        <taxon>Pseudomonadati</taxon>
        <taxon>Bacteroidota</taxon>
        <taxon>Cytophagia</taxon>
        <taxon>Cytophagales</taxon>
        <taxon>Marivirgaceae</taxon>
        <taxon>Marivirga</taxon>
    </lineage>
</organism>
<dbReference type="SUPFAM" id="SSF54001">
    <property type="entry name" value="Cysteine proteinases"/>
    <property type="match status" value="1"/>
</dbReference>
<evidence type="ECO:0000259" key="1">
    <source>
        <dbReference type="Pfam" id="PF01841"/>
    </source>
</evidence>
<dbReference type="EMBL" id="CP129970">
    <property type="protein sequence ID" value="WKK83726.2"/>
    <property type="molecule type" value="Genomic_DNA"/>
</dbReference>
<evidence type="ECO:0000313" key="2">
    <source>
        <dbReference type="EMBL" id="WKK83726.2"/>
    </source>
</evidence>
<dbReference type="RefSeq" id="WP_308357076.1">
    <property type="nucleotide sequence ID" value="NZ_CP129970.2"/>
</dbReference>
<dbReference type="InterPro" id="IPR038765">
    <property type="entry name" value="Papain-like_cys_pep_sf"/>
</dbReference>
<dbReference type="PANTHER" id="PTHR33490">
    <property type="entry name" value="BLR5614 PROTEIN-RELATED"/>
    <property type="match status" value="1"/>
</dbReference>
<protein>
    <submittedName>
        <fullName evidence="2">Transglutaminase-like domain-containing protein</fullName>
    </submittedName>
</protein>
<dbReference type="Gene3D" id="3.10.620.30">
    <property type="match status" value="1"/>
</dbReference>
<dbReference type="PANTHER" id="PTHR33490:SF3">
    <property type="entry name" value="CONSERVED INTEGRAL MEMBRANE PROTEIN"/>
    <property type="match status" value="1"/>
</dbReference>
<proteinExistence type="predicted"/>
<dbReference type="Pfam" id="PF01841">
    <property type="entry name" value="Transglut_core"/>
    <property type="match status" value="1"/>
</dbReference>
<evidence type="ECO:0000313" key="3">
    <source>
        <dbReference type="Proteomes" id="UP001244443"/>
    </source>
</evidence>
<dbReference type="Proteomes" id="UP001244443">
    <property type="component" value="Chromosome"/>
</dbReference>
<dbReference type="InterPro" id="IPR002931">
    <property type="entry name" value="Transglutaminase-like"/>
</dbReference>
<gene>
    <name evidence="2" type="ORF">QYS48_15725</name>
</gene>